<feature type="region of interest" description="Disordered" evidence="1">
    <location>
        <begin position="140"/>
        <end position="250"/>
    </location>
</feature>
<dbReference type="VEuPathDB" id="PiroplasmaDB:BOVATA_030520"/>
<dbReference type="EMBL" id="BDSA01000003">
    <property type="protein sequence ID" value="GBE61559.1"/>
    <property type="molecule type" value="Genomic_DNA"/>
</dbReference>
<dbReference type="RefSeq" id="XP_028867802.1">
    <property type="nucleotide sequence ID" value="XM_029011969.1"/>
</dbReference>
<dbReference type="OrthoDB" id="5589010at2759"/>
<sequence length="384" mass="41739">MRLDGLMLQRLPTDWQQKIHREFQTKLQLCIANPEEVRKTADFTWQTLLHGVEDRDKLAQRFGPHLGQYAGDFADWVLDFVAQAIHHFQTTDSTVDAAAGFPKSSMRSTRPFTSAGVHRESDRMDTSAYLGPTVSIGSGASDDSFFNDVNPPSSSNAGRTVPPRVEPVRPEPRMVGGLPSMRRDVPPMDPPSNRLGPGPFGYDPRAESFGPSSGSSRSGTVHAPSMVSRSGSFRSPTHMATPEPRMHDPLDETLDNLIMKQRMDRLHGRAGAPLGVLTRSSKFSPVEGDSNSRGSPLSPPYDHPNGYVRSPSMRGMPSDDYNYSPGAAPARIPKTLEVPRAVRGSLLGRGSACSRVGALGSPFCDLSGSFLIIFAVDGTPDEPR</sequence>
<dbReference type="GeneID" id="39875329"/>
<evidence type="ECO:0000256" key="1">
    <source>
        <dbReference type="SAM" id="MobiDB-lite"/>
    </source>
</evidence>
<gene>
    <name evidence="2" type="ORF">BOVATA_030520</name>
</gene>
<feature type="region of interest" description="Disordered" evidence="1">
    <location>
        <begin position="270"/>
        <end position="319"/>
    </location>
</feature>
<comment type="caution">
    <text evidence="2">The sequence shown here is derived from an EMBL/GenBank/DDBJ whole genome shotgun (WGS) entry which is preliminary data.</text>
</comment>
<name>A0A2H6KF25_9APIC</name>
<feature type="compositionally biased region" description="Polar residues" evidence="1">
    <location>
        <begin position="278"/>
        <end position="295"/>
    </location>
</feature>
<proteinExistence type="predicted"/>
<feature type="compositionally biased region" description="Low complexity" evidence="1">
    <location>
        <begin position="208"/>
        <end position="219"/>
    </location>
</feature>
<evidence type="ECO:0000313" key="3">
    <source>
        <dbReference type="Proteomes" id="UP000236319"/>
    </source>
</evidence>
<evidence type="ECO:0000313" key="2">
    <source>
        <dbReference type="EMBL" id="GBE61559.1"/>
    </source>
</evidence>
<reference evidence="2 3" key="1">
    <citation type="journal article" date="2017" name="BMC Genomics">
        <title>Whole-genome assembly of Babesia ovata and comparative genomics between closely related pathogens.</title>
        <authorList>
            <person name="Yamagishi J."/>
            <person name="Asada M."/>
            <person name="Hakimi H."/>
            <person name="Tanaka T.Q."/>
            <person name="Sugimoto C."/>
            <person name="Kawazu S."/>
        </authorList>
    </citation>
    <scope>NUCLEOTIDE SEQUENCE [LARGE SCALE GENOMIC DNA]</scope>
    <source>
        <strain evidence="2 3">Miyake</strain>
    </source>
</reference>
<dbReference type="AlphaFoldDB" id="A0A2H6KF25"/>
<accession>A0A2H6KF25</accession>
<organism evidence="2 3">
    <name type="scientific">Babesia ovata</name>
    <dbReference type="NCBI Taxonomy" id="189622"/>
    <lineage>
        <taxon>Eukaryota</taxon>
        <taxon>Sar</taxon>
        <taxon>Alveolata</taxon>
        <taxon>Apicomplexa</taxon>
        <taxon>Aconoidasida</taxon>
        <taxon>Piroplasmida</taxon>
        <taxon>Babesiidae</taxon>
        <taxon>Babesia</taxon>
    </lineage>
</organism>
<keyword evidence="3" id="KW-1185">Reference proteome</keyword>
<dbReference type="Proteomes" id="UP000236319">
    <property type="component" value="Unassembled WGS sequence"/>
</dbReference>
<protein>
    <submittedName>
        <fullName evidence="2">Tripartite motif-containing 2, putative</fullName>
    </submittedName>
</protein>